<dbReference type="PANTHER" id="PTHR11439">
    <property type="entry name" value="GAG-POL-RELATED RETROTRANSPOSON"/>
    <property type="match status" value="1"/>
</dbReference>
<gene>
    <name evidence="2" type="ORF">Tci_039347</name>
</gene>
<dbReference type="SUPFAM" id="SSF56672">
    <property type="entry name" value="DNA/RNA polymerases"/>
    <property type="match status" value="1"/>
</dbReference>
<dbReference type="PANTHER" id="PTHR11439:SF509">
    <property type="entry name" value="RNA-DIRECTED DNA POLYMERASE"/>
    <property type="match status" value="1"/>
</dbReference>
<name>A0A6L2M1Q4_TANCI</name>
<evidence type="ECO:0000313" key="2">
    <source>
        <dbReference type="EMBL" id="GEU67369.1"/>
    </source>
</evidence>
<feature type="domain" description="Reverse transcriptase Ty1/copia-type" evidence="1">
    <location>
        <begin position="247"/>
        <end position="399"/>
    </location>
</feature>
<evidence type="ECO:0000259" key="1">
    <source>
        <dbReference type="Pfam" id="PF07727"/>
    </source>
</evidence>
<proteinExistence type="predicted"/>
<accession>A0A6L2M1Q4</accession>
<protein>
    <recommendedName>
        <fullName evidence="1">Reverse transcriptase Ty1/copia-type domain-containing protein</fullName>
    </recommendedName>
</protein>
<comment type="caution">
    <text evidence="2">The sequence shown here is derived from an EMBL/GenBank/DDBJ whole genome shotgun (WGS) entry which is preliminary data.</text>
</comment>
<sequence length="725" mass="81075">MADRTMEEQLQAPTEGYGEAIVIPKILAENFEIKTNLLQLVQANKFHGFERDNPYTHISNFKRMTATLKYKDVPNDAIKLMLFLYSLAGAARIWFEETFGEAWDRFKEMLRACPHQGFSELTQIDTFYNGLTEQDQDSLNAAAGGNLLNKTTREALKIIENKPKILNLVEIVNKQVIALASAKAVEKTCVTCGGAHAYYDCIATDSNQPSVCAAIDSYNKVSPPNRASHQIPPPGFASVQNNPNSRKLKEKVYVSQPDGFADPDFPDHVYRLKKALYGLKQAPREWYNKFSSFLIEHHFTKGIVDPTLFTRCHKGDILLVQVYVKDIIFGSTNLDFSKHFSNLMKSNFEMSMMGELKFFLGLQVHQPPRGIFISQSQYAIELLMKHRKNECDSMSTPMATTDAVLQGTPTDQTKYHSMIGGLMYLTTSRPDIAFATFVCSHYQARPTVKHLKEGEKLVSWSSKKKDFTTLSTAEADIMGEHLSPGRLFDFPMDEPYLTYDFFTPGPLPSFVGAEVDEPLVELMIDELAESIVEEEEEQMVALAMDIEGDLAMLFGDGDFSDDGLDDSEGPKDDEEVWEIGGPSTTATEGHSLTLLAPGFPVPPSVIEDLCTRIGNLEYGHVRLVKKVIKVNDAEVADGIAIGEIGPRVSVVEGHVHVTESEMVQAVGRLVQVQTLQAVVQHRDVQIQQLQTLVAEMSSREGTLMQCILGMDRRLNDLERRPPRPQ</sequence>
<organism evidence="2">
    <name type="scientific">Tanacetum cinerariifolium</name>
    <name type="common">Dalmatian daisy</name>
    <name type="synonym">Chrysanthemum cinerariifolium</name>
    <dbReference type="NCBI Taxonomy" id="118510"/>
    <lineage>
        <taxon>Eukaryota</taxon>
        <taxon>Viridiplantae</taxon>
        <taxon>Streptophyta</taxon>
        <taxon>Embryophyta</taxon>
        <taxon>Tracheophyta</taxon>
        <taxon>Spermatophyta</taxon>
        <taxon>Magnoliopsida</taxon>
        <taxon>eudicotyledons</taxon>
        <taxon>Gunneridae</taxon>
        <taxon>Pentapetalae</taxon>
        <taxon>asterids</taxon>
        <taxon>campanulids</taxon>
        <taxon>Asterales</taxon>
        <taxon>Asteraceae</taxon>
        <taxon>Asteroideae</taxon>
        <taxon>Anthemideae</taxon>
        <taxon>Anthemidinae</taxon>
        <taxon>Tanacetum</taxon>
    </lineage>
</organism>
<dbReference type="Pfam" id="PF07727">
    <property type="entry name" value="RVT_2"/>
    <property type="match status" value="1"/>
</dbReference>
<dbReference type="AlphaFoldDB" id="A0A6L2M1Q4"/>
<dbReference type="EMBL" id="BKCJ010005551">
    <property type="protein sequence ID" value="GEU67369.1"/>
    <property type="molecule type" value="Genomic_DNA"/>
</dbReference>
<dbReference type="InterPro" id="IPR013103">
    <property type="entry name" value="RVT_2"/>
</dbReference>
<dbReference type="InterPro" id="IPR043502">
    <property type="entry name" value="DNA/RNA_pol_sf"/>
</dbReference>
<reference evidence="2" key="1">
    <citation type="journal article" date="2019" name="Sci. Rep.">
        <title>Draft genome of Tanacetum cinerariifolium, the natural source of mosquito coil.</title>
        <authorList>
            <person name="Yamashiro T."/>
            <person name="Shiraishi A."/>
            <person name="Satake H."/>
            <person name="Nakayama K."/>
        </authorList>
    </citation>
    <scope>NUCLEOTIDE SEQUENCE</scope>
</reference>